<evidence type="ECO:0000313" key="3">
    <source>
        <dbReference type="Proteomes" id="UP000752012"/>
    </source>
</evidence>
<organism evidence="2 3">
    <name type="scientific">Alkalicoccus luteus</name>
    <dbReference type="NCBI Taxonomy" id="1237094"/>
    <lineage>
        <taxon>Bacteria</taxon>
        <taxon>Bacillati</taxon>
        <taxon>Bacillota</taxon>
        <taxon>Bacilli</taxon>
        <taxon>Bacillales</taxon>
        <taxon>Bacillaceae</taxon>
        <taxon>Alkalicoccus</taxon>
    </lineage>
</organism>
<dbReference type="RefSeq" id="WP_168009528.1">
    <property type="nucleotide sequence ID" value="NZ_JAATHJ010000044.1"/>
</dbReference>
<accession>A0A969PRV1</accession>
<protein>
    <submittedName>
        <fullName evidence="2">Uncharacterized protein</fullName>
    </submittedName>
</protein>
<keyword evidence="1" id="KW-0472">Membrane</keyword>
<sequence length="122" mass="13757">MIALILLTVTFLFALIGFVRYSLYFIFIVLTGSAPQFNPAYHLMSGHTGKALLFFIVLGVPGYVIFFGSELIILSIFGYSILAEILSIIFLSFLSLVLMTGYAVLFRNVYRLEEEKEPELEV</sequence>
<keyword evidence="3" id="KW-1185">Reference proteome</keyword>
<name>A0A969PRV1_9BACI</name>
<gene>
    <name evidence="2" type="ORF">HCN83_16975</name>
</gene>
<evidence type="ECO:0000256" key="1">
    <source>
        <dbReference type="SAM" id="Phobius"/>
    </source>
</evidence>
<keyword evidence="1" id="KW-0812">Transmembrane</keyword>
<feature type="transmembrane region" description="Helical" evidence="1">
    <location>
        <begin position="85"/>
        <end position="106"/>
    </location>
</feature>
<proteinExistence type="predicted"/>
<keyword evidence="1" id="KW-1133">Transmembrane helix</keyword>
<dbReference type="EMBL" id="JAATHJ010000044">
    <property type="protein sequence ID" value="NJP39266.1"/>
    <property type="molecule type" value="Genomic_DNA"/>
</dbReference>
<dbReference type="Proteomes" id="UP000752012">
    <property type="component" value="Unassembled WGS sequence"/>
</dbReference>
<evidence type="ECO:0000313" key="2">
    <source>
        <dbReference type="EMBL" id="NJP39266.1"/>
    </source>
</evidence>
<comment type="caution">
    <text evidence="2">The sequence shown here is derived from an EMBL/GenBank/DDBJ whole genome shotgun (WGS) entry which is preliminary data.</text>
</comment>
<dbReference type="AlphaFoldDB" id="A0A969PRV1"/>
<reference evidence="2 3" key="1">
    <citation type="submission" date="2020-03" db="EMBL/GenBank/DDBJ databases">
        <title>Assessment of the enzymatic potential of alkaline-tolerant lipase obtained from Bacillus luteus H11 (technogenic soil) for the bioremediation of saline soils contaminated with petroleum substances.</title>
        <authorList>
            <person name="Kalwasinska A."/>
        </authorList>
    </citation>
    <scope>NUCLEOTIDE SEQUENCE [LARGE SCALE GENOMIC DNA]</scope>
    <source>
        <strain evidence="2 3">H11</strain>
    </source>
</reference>
<feature type="transmembrane region" description="Helical" evidence="1">
    <location>
        <begin position="51"/>
        <end position="79"/>
    </location>
</feature>
<feature type="transmembrane region" description="Helical" evidence="1">
    <location>
        <begin position="6"/>
        <end position="30"/>
    </location>
</feature>